<evidence type="ECO:0000313" key="2">
    <source>
        <dbReference type="EMBL" id="KAF5853838.1"/>
    </source>
</evidence>
<name>A0A8H5ZNB1_COCSA</name>
<feature type="region of interest" description="Disordered" evidence="1">
    <location>
        <begin position="75"/>
        <end position="153"/>
    </location>
</feature>
<comment type="caution">
    <text evidence="2">The sequence shown here is derived from an EMBL/GenBank/DDBJ whole genome shotgun (WGS) entry which is preliminary data.</text>
</comment>
<gene>
    <name evidence="2" type="ORF">GGP41_006644</name>
</gene>
<sequence length="153" mass="16552">MASSYSAQPATMDDPDHGWKPNKRPQSTIARNFMTELDSLFKLDGGIEDLDRTVHEKKAAVSTQTKELEALEARLRAAEERLNQAKGNSPPAKSGTQQTTQRDEAQPQAPESPLAQKTPNMPGAIPQIPTPSSTTSADYVLVERPSSAKPEAA</sequence>
<organism evidence="2 3">
    <name type="scientific">Cochliobolus sativus</name>
    <name type="common">Common root rot and spot blotch fungus</name>
    <name type="synonym">Bipolaris sorokiniana</name>
    <dbReference type="NCBI Taxonomy" id="45130"/>
    <lineage>
        <taxon>Eukaryota</taxon>
        <taxon>Fungi</taxon>
        <taxon>Dikarya</taxon>
        <taxon>Ascomycota</taxon>
        <taxon>Pezizomycotina</taxon>
        <taxon>Dothideomycetes</taxon>
        <taxon>Pleosporomycetidae</taxon>
        <taxon>Pleosporales</taxon>
        <taxon>Pleosporineae</taxon>
        <taxon>Pleosporaceae</taxon>
        <taxon>Bipolaris</taxon>
    </lineage>
</organism>
<protein>
    <submittedName>
        <fullName evidence="2">Uncharacterized protein</fullName>
    </submittedName>
</protein>
<dbReference type="EMBL" id="WNKQ01000001">
    <property type="protein sequence ID" value="KAF5853838.1"/>
    <property type="molecule type" value="Genomic_DNA"/>
</dbReference>
<evidence type="ECO:0000313" key="3">
    <source>
        <dbReference type="Proteomes" id="UP000624244"/>
    </source>
</evidence>
<evidence type="ECO:0000256" key="1">
    <source>
        <dbReference type="SAM" id="MobiDB-lite"/>
    </source>
</evidence>
<dbReference type="Proteomes" id="UP000624244">
    <property type="component" value="Unassembled WGS sequence"/>
</dbReference>
<feature type="region of interest" description="Disordered" evidence="1">
    <location>
        <begin position="1"/>
        <end position="27"/>
    </location>
</feature>
<dbReference type="AlphaFoldDB" id="A0A8H5ZNB1"/>
<reference evidence="2" key="1">
    <citation type="submission" date="2019-11" db="EMBL/GenBank/DDBJ databases">
        <title>Bipolaris sorokiniana Genome sequencing.</title>
        <authorList>
            <person name="Wang H."/>
        </authorList>
    </citation>
    <scope>NUCLEOTIDE SEQUENCE</scope>
</reference>
<proteinExistence type="predicted"/>
<dbReference type="OMA" id="RDWKPNG"/>
<accession>A0A8H5ZNB1</accession>